<name>A0AAN5I5E1_9BILA</name>
<dbReference type="Proteomes" id="UP001328107">
    <property type="component" value="Unassembled WGS sequence"/>
</dbReference>
<dbReference type="AlphaFoldDB" id="A0AAN5I5E1"/>
<evidence type="ECO:0000313" key="2">
    <source>
        <dbReference type="Proteomes" id="UP001328107"/>
    </source>
</evidence>
<feature type="non-terminal residue" evidence="1">
    <location>
        <position position="1"/>
    </location>
</feature>
<organism evidence="1 2">
    <name type="scientific">Pristionchus mayeri</name>
    <dbReference type="NCBI Taxonomy" id="1317129"/>
    <lineage>
        <taxon>Eukaryota</taxon>
        <taxon>Metazoa</taxon>
        <taxon>Ecdysozoa</taxon>
        <taxon>Nematoda</taxon>
        <taxon>Chromadorea</taxon>
        <taxon>Rhabditida</taxon>
        <taxon>Rhabditina</taxon>
        <taxon>Diplogasteromorpha</taxon>
        <taxon>Diplogasteroidea</taxon>
        <taxon>Neodiplogasteridae</taxon>
        <taxon>Pristionchus</taxon>
    </lineage>
</organism>
<accession>A0AAN5I5E1</accession>
<sequence length="82" mass="9148">FVYSKSTGTNISLYTYATEVDVITWAKSGLHLLGKDYSIINYNKDGVGPIVIYVVGSQAKFYGEPEVEFYDAENINMRPAKS</sequence>
<reference evidence="2" key="1">
    <citation type="submission" date="2022-10" db="EMBL/GenBank/DDBJ databases">
        <title>Genome assembly of Pristionchus species.</title>
        <authorList>
            <person name="Yoshida K."/>
            <person name="Sommer R.J."/>
        </authorList>
    </citation>
    <scope>NUCLEOTIDE SEQUENCE [LARGE SCALE GENOMIC DNA]</scope>
    <source>
        <strain evidence="2">RS5460</strain>
    </source>
</reference>
<evidence type="ECO:0000313" key="1">
    <source>
        <dbReference type="EMBL" id="GMR53007.1"/>
    </source>
</evidence>
<proteinExistence type="predicted"/>
<gene>
    <name evidence="1" type="ORF">PMAYCL1PPCAC_23202</name>
</gene>
<comment type="caution">
    <text evidence="1">The sequence shown here is derived from an EMBL/GenBank/DDBJ whole genome shotgun (WGS) entry which is preliminary data.</text>
</comment>
<protein>
    <submittedName>
        <fullName evidence="1">Uncharacterized protein</fullName>
    </submittedName>
</protein>
<dbReference type="EMBL" id="BTRK01000005">
    <property type="protein sequence ID" value="GMR53007.1"/>
    <property type="molecule type" value="Genomic_DNA"/>
</dbReference>
<keyword evidence="2" id="KW-1185">Reference proteome</keyword>